<gene>
    <name evidence="2" type="ORF">LEP1GSC123_3438</name>
</gene>
<accession>M3HNF3</accession>
<dbReference type="EMBL" id="AKWO02000074">
    <property type="protein sequence ID" value="EMF99179.1"/>
    <property type="molecule type" value="Genomic_DNA"/>
</dbReference>
<organism evidence="2 3">
    <name type="scientific">Leptospira borgpetersenii str. 200701203</name>
    <dbReference type="NCBI Taxonomy" id="1193007"/>
    <lineage>
        <taxon>Bacteria</taxon>
        <taxon>Pseudomonadati</taxon>
        <taxon>Spirochaetota</taxon>
        <taxon>Spirochaetia</taxon>
        <taxon>Leptospirales</taxon>
        <taxon>Leptospiraceae</taxon>
        <taxon>Leptospira</taxon>
    </lineage>
</organism>
<dbReference type="BioCyc" id="LBOR1193007:G11KN-2719-MONOMER"/>
<evidence type="ECO:0000256" key="1">
    <source>
        <dbReference type="SAM" id="Phobius"/>
    </source>
</evidence>
<sequence length="250" mass="29387">MFNRLIFSTYSRYFIYLFAVLFLIFNRFKLDDKVPFVSSDSEIKYYQTIMFFEKGFKAVAESECLYPGKIYDPEFRYFPFDYPWAFLKENENRKCIFQYPPLFALLNGIPAYFFGAKIITLLPLLYLFGCLLIFDKILSLFIDKTWVILIGTLVPFTLSFPALSSVEFSEVPLNNFLLLSFGYFLIRSLFADKITVQNKNLNSNFRIFSFISGFLAVTAFFLRTESAFPIFLFGFLAFFPKKRETTLKNI</sequence>
<evidence type="ECO:0000313" key="2">
    <source>
        <dbReference type="EMBL" id="EMF99179.1"/>
    </source>
</evidence>
<keyword evidence="1" id="KW-1133">Transmembrane helix</keyword>
<evidence type="ECO:0000313" key="3">
    <source>
        <dbReference type="Proteomes" id="UP000011783"/>
    </source>
</evidence>
<protein>
    <recommendedName>
        <fullName evidence="4">Dolichyl-phosphate-mannose-protein mannosyltransferase</fullName>
    </recommendedName>
</protein>
<keyword evidence="1" id="KW-0812">Transmembrane</keyword>
<evidence type="ECO:0008006" key="4">
    <source>
        <dbReference type="Google" id="ProtNLM"/>
    </source>
</evidence>
<dbReference type="Proteomes" id="UP000011783">
    <property type="component" value="Unassembled WGS sequence"/>
</dbReference>
<feature type="transmembrane region" description="Helical" evidence="1">
    <location>
        <begin position="176"/>
        <end position="195"/>
    </location>
</feature>
<comment type="caution">
    <text evidence="2">The sequence shown here is derived from an EMBL/GenBank/DDBJ whole genome shotgun (WGS) entry which is preliminary data.</text>
</comment>
<keyword evidence="1" id="KW-0472">Membrane</keyword>
<name>M3HNF3_LEPBO</name>
<proteinExistence type="predicted"/>
<feature type="transmembrane region" description="Helical" evidence="1">
    <location>
        <begin position="146"/>
        <end position="164"/>
    </location>
</feature>
<dbReference type="AlphaFoldDB" id="M3HNF3"/>
<feature type="transmembrane region" description="Helical" evidence="1">
    <location>
        <begin position="111"/>
        <end position="134"/>
    </location>
</feature>
<reference evidence="2 3" key="1">
    <citation type="submission" date="2013-01" db="EMBL/GenBank/DDBJ databases">
        <authorList>
            <person name="Harkins D.M."/>
            <person name="Durkin A.S."/>
            <person name="Brinkac L.M."/>
            <person name="Haft D.H."/>
            <person name="Selengut J.D."/>
            <person name="Sanka R."/>
            <person name="DePew J."/>
            <person name="Purushe J."/>
            <person name="Picardeau M."/>
            <person name="Werts C."/>
            <person name="Goarant C."/>
            <person name="Vinetz J.M."/>
            <person name="Sutton G.G."/>
            <person name="Nierman W.C."/>
            <person name="Fouts D.E."/>
        </authorList>
    </citation>
    <scope>NUCLEOTIDE SEQUENCE [LARGE SCALE GENOMIC DNA]</scope>
    <source>
        <strain evidence="2 3">200701203</strain>
    </source>
</reference>
<feature type="transmembrane region" description="Helical" evidence="1">
    <location>
        <begin position="12"/>
        <end position="28"/>
    </location>
</feature>
<feature type="transmembrane region" description="Helical" evidence="1">
    <location>
        <begin position="207"/>
        <end position="239"/>
    </location>
</feature>